<name>F2LX02_HIPMA</name>
<dbReference type="KEGG" id="hmr:Hipma_1224"/>
<keyword evidence="6" id="KW-1185">Reference proteome</keyword>
<dbReference type="OrthoDB" id="9778602at2"/>
<proteinExistence type="predicted"/>
<dbReference type="GO" id="GO:0051536">
    <property type="term" value="F:iron-sulfur cluster binding"/>
    <property type="evidence" value="ECO:0007669"/>
    <property type="project" value="UniProtKB-KW"/>
</dbReference>
<keyword evidence="1" id="KW-0479">Metal-binding</keyword>
<reference evidence="5 6" key="1">
    <citation type="journal article" date="2011" name="Stand. Genomic Sci.">
        <title>Complete genome sequence of the thermophilic sulfur-reducer Hippea maritima type strain (MH(2)).</title>
        <authorList>
            <person name="Huntemann M."/>
            <person name="Lu M."/>
            <person name="Nolan M."/>
            <person name="Lapidus A."/>
            <person name="Lucas S."/>
            <person name="Hammon N."/>
            <person name="Deshpande S."/>
            <person name="Cheng J.F."/>
            <person name="Tapia R."/>
            <person name="Han C."/>
            <person name="Goodwin L."/>
            <person name="Pitluck S."/>
            <person name="Liolios K."/>
            <person name="Pagani I."/>
            <person name="Ivanova N."/>
            <person name="Ovchinikova G."/>
            <person name="Pati A."/>
            <person name="Chen A."/>
            <person name="Palaniappan K."/>
            <person name="Land M."/>
            <person name="Hauser L."/>
            <person name="Jeffries C.D."/>
            <person name="Detter J.C."/>
            <person name="Brambilla E.M."/>
            <person name="Rohde M."/>
            <person name="Spring S."/>
            <person name="Goker M."/>
            <person name="Woyke T."/>
            <person name="Bristow J."/>
            <person name="Eisen J.A."/>
            <person name="Markowitz V."/>
            <person name="Hugenholtz P."/>
            <person name="Kyrpides N.C."/>
            <person name="Klenk H.P."/>
            <person name="Mavromatis K."/>
        </authorList>
    </citation>
    <scope>NUCLEOTIDE SEQUENCE [LARGE SCALE GENOMIC DNA]</scope>
    <source>
        <strain evidence="6">ATCC 700847 / DSM 10411 / MH2</strain>
    </source>
</reference>
<evidence type="ECO:0000256" key="2">
    <source>
        <dbReference type="ARBA" id="ARBA00023004"/>
    </source>
</evidence>
<dbReference type="Gene3D" id="3.40.50.300">
    <property type="entry name" value="P-loop containing nucleotide triphosphate hydrolases"/>
    <property type="match status" value="1"/>
</dbReference>
<dbReference type="InterPro" id="IPR017896">
    <property type="entry name" value="4Fe4S_Fe-S-bd"/>
</dbReference>
<dbReference type="PROSITE" id="PS00198">
    <property type="entry name" value="4FE4S_FER_1"/>
    <property type="match status" value="1"/>
</dbReference>
<dbReference type="InterPro" id="IPR017900">
    <property type="entry name" value="4Fe4S_Fe_S_CS"/>
</dbReference>
<keyword evidence="2" id="KW-0408">Iron</keyword>
<dbReference type="EMBL" id="CP002606">
    <property type="protein sequence ID" value="AEA34186.1"/>
    <property type="molecule type" value="Genomic_DNA"/>
</dbReference>
<gene>
    <name evidence="5" type="ordered locus">Hipma_1224</name>
</gene>
<reference evidence="6" key="2">
    <citation type="submission" date="2011-03" db="EMBL/GenBank/DDBJ databases">
        <title>The complete genome of Hippea maritima DSM 10411.</title>
        <authorList>
            <consortium name="US DOE Joint Genome Institute (JGI-PGF)"/>
            <person name="Lucas S."/>
            <person name="Copeland A."/>
            <person name="Lapidus A."/>
            <person name="Bruce D."/>
            <person name="Goodwin L."/>
            <person name="Pitluck S."/>
            <person name="Peters L."/>
            <person name="Kyrpides N."/>
            <person name="Mavromatis K."/>
            <person name="Pagani I."/>
            <person name="Ivanova N."/>
            <person name="Mikhailova N."/>
            <person name="Lu M."/>
            <person name="Detter J.C."/>
            <person name="Tapia R."/>
            <person name="Han C."/>
            <person name="Land M."/>
            <person name="Hauser L."/>
            <person name="Markowitz V."/>
            <person name="Cheng J.-F."/>
            <person name="Hugenholtz P."/>
            <person name="Woyke T."/>
            <person name="Wu D."/>
            <person name="Spring S."/>
            <person name="Schroeder M."/>
            <person name="Brambilla E."/>
            <person name="Klenk H.-P."/>
            <person name="Eisen J.A."/>
        </authorList>
    </citation>
    <scope>NUCLEOTIDE SEQUENCE [LARGE SCALE GENOMIC DNA]</scope>
    <source>
        <strain evidence="6">ATCC 700847 / DSM 10411 / MH2</strain>
    </source>
</reference>
<dbReference type="Pfam" id="PF01656">
    <property type="entry name" value="CbiA"/>
    <property type="match status" value="1"/>
</dbReference>
<dbReference type="Gene3D" id="3.30.70.20">
    <property type="match status" value="1"/>
</dbReference>
<organism evidence="5 6">
    <name type="scientific">Hippea maritima (strain ATCC 700847 / DSM 10411 / MH2)</name>
    <dbReference type="NCBI Taxonomy" id="760142"/>
    <lineage>
        <taxon>Bacteria</taxon>
        <taxon>Pseudomonadati</taxon>
        <taxon>Campylobacterota</taxon>
        <taxon>Desulfurellia</taxon>
        <taxon>Desulfurellales</taxon>
        <taxon>Hippeaceae</taxon>
        <taxon>Hippea</taxon>
    </lineage>
</organism>
<dbReference type="InParanoid" id="F2LX02"/>
<dbReference type="Pfam" id="PF00037">
    <property type="entry name" value="Fer4"/>
    <property type="match status" value="2"/>
</dbReference>
<dbReference type="PANTHER" id="PTHR43534">
    <property type="entry name" value="MIND SUPERFAMILY P-LOOP ATPASE CONTAINING AN INSERTED FERREDOXIN DOMAIN"/>
    <property type="match status" value="1"/>
</dbReference>
<evidence type="ECO:0000256" key="1">
    <source>
        <dbReference type="ARBA" id="ARBA00022723"/>
    </source>
</evidence>
<protein>
    <submittedName>
        <fullName evidence="5">Cobyrinic acid ac-diamide synthase</fullName>
    </submittedName>
</protein>
<dbReference type="Proteomes" id="UP000008139">
    <property type="component" value="Chromosome"/>
</dbReference>
<evidence type="ECO:0000259" key="4">
    <source>
        <dbReference type="PROSITE" id="PS51379"/>
    </source>
</evidence>
<evidence type="ECO:0000313" key="5">
    <source>
        <dbReference type="EMBL" id="AEA34186.1"/>
    </source>
</evidence>
<dbReference type="PANTHER" id="PTHR43534:SF1">
    <property type="entry name" value="4FE-4S CLUSTER CONTAINING PARA FAMILY ATPASE PROTEIN"/>
    <property type="match status" value="1"/>
</dbReference>
<feature type="domain" description="4Fe-4S ferredoxin-type" evidence="4">
    <location>
        <begin position="90"/>
        <end position="119"/>
    </location>
</feature>
<dbReference type="AlphaFoldDB" id="F2LX02"/>
<evidence type="ECO:0000256" key="3">
    <source>
        <dbReference type="ARBA" id="ARBA00023014"/>
    </source>
</evidence>
<dbReference type="HOGENOM" id="CLU_067767_1_0_7"/>
<dbReference type="CDD" id="cd03110">
    <property type="entry name" value="SIMIBI_bact_arch"/>
    <property type="match status" value="1"/>
</dbReference>
<dbReference type="GO" id="GO:0046872">
    <property type="term" value="F:metal ion binding"/>
    <property type="evidence" value="ECO:0007669"/>
    <property type="project" value="UniProtKB-KW"/>
</dbReference>
<dbReference type="SUPFAM" id="SSF52540">
    <property type="entry name" value="P-loop containing nucleoside triphosphate hydrolases"/>
    <property type="match status" value="1"/>
</dbReference>
<sequence length="289" mass="32047">MSRELVIISGKGGTGKTTLTSSLAYVMKDKIIVDADADAANMYILTNPKLKHKELFKGNPKAIIDVDKCVKCDLCRRLCRFDAIHINPDGNYYVDELKCDSCELCKVACPTEAIAMNEVYSGEWYESETPFGLMVHAKLYPGAENSGNLVTMVKHRAHLISEEQNIPYILVDGSPGIGCPVISTISGANYVVVVSEPTPAGLHDLERVKKLCDSFKVKSGVVVNKYDLNEEKTRQIEKFAEKEGMDVLGRIPFDECVPKAIVNLQIPYEACDSVKRTVDEIYSKVMEKL</sequence>
<dbReference type="eggNOG" id="COG1149">
    <property type="taxonomic scope" value="Bacteria"/>
</dbReference>
<dbReference type="InterPro" id="IPR002586">
    <property type="entry name" value="CobQ/CobB/MinD/ParA_Nub-bd_dom"/>
</dbReference>
<keyword evidence="3" id="KW-0411">Iron-sulfur</keyword>
<evidence type="ECO:0000313" key="6">
    <source>
        <dbReference type="Proteomes" id="UP000008139"/>
    </source>
</evidence>
<feature type="domain" description="4Fe-4S ferredoxin-type" evidence="4">
    <location>
        <begin position="60"/>
        <end position="89"/>
    </location>
</feature>
<dbReference type="RefSeq" id="WP_013682223.1">
    <property type="nucleotide sequence ID" value="NC_015318.1"/>
</dbReference>
<accession>F2LX02</accession>
<dbReference type="PROSITE" id="PS51379">
    <property type="entry name" value="4FE4S_FER_2"/>
    <property type="match status" value="2"/>
</dbReference>
<dbReference type="InterPro" id="IPR027417">
    <property type="entry name" value="P-loop_NTPase"/>
</dbReference>
<dbReference type="STRING" id="760142.Hipma_1224"/>